<keyword evidence="11" id="KW-1185">Reference proteome</keyword>
<keyword evidence="3 8" id="KW-0540">Nuclease</keyword>
<feature type="domain" description="PIN" evidence="9">
    <location>
        <begin position="4"/>
        <end position="126"/>
    </location>
</feature>
<organism evidence="10 11">
    <name type="scientific">Phyllobacterium sophorae</name>
    <dbReference type="NCBI Taxonomy" id="1520277"/>
    <lineage>
        <taxon>Bacteria</taxon>
        <taxon>Pseudomonadati</taxon>
        <taxon>Pseudomonadota</taxon>
        <taxon>Alphaproteobacteria</taxon>
        <taxon>Hyphomicrobiales</taxon>
        <taxon>Phyllobacteriaceae</taxon>
        <taxon>Phyllobacterium</taxon>
    </lineage>
</organism>
<evidence type="ECO:0000256" key="2">
    <source>
        <dbReference type="ARBA" id="ARBA00022649"/>
    </source>
</evidence>
<evidence type="ECO:0000256" key="8">
    <source>
        <dbReference type="HAMAP-Rule" id="MF_00265"/>
    </source>
</evidence>
<dbReference type="AlphaFoldDB" id="A0A2P7B4G6"/>
<evidence type="ECO:0000259" key="9">
    <source>
        <dbReference type="Pfam" id="PF01850"/>
    </source>
</evidence>
<dbReference type="Gene3D" id="3.40.50.1010">
    <property type="entry name" value="5'-nuclease"/>
    <property type="match status" value="1"/>
</dbReference>
<dbReference type="OrthoDB" id="9796690at2"/>
<dbReference type="InterPro" id="IPR050556">
    <property type="entry name" value="Type_II_TA_system_RNase"/>
</dbReference>
<dbReference type="SUPFAM" id="SSF88723">
    <property type="entry name" value="PIN domain-like"/>
    <property type="match status" value="1"/>
</dbReference>
<keyword evidence="8" id="KW-0800">Toxin</keyword>
<evidence type="ECO:0000256" key="7">
    <source>
        <dbReference type="ARBA" id="ARBA00038093"/>
    </source>
</evidence>
<evidence type="ECO:0000256" key="6">
    <source>
        <dbReference type="ARBA" id="ARBA00022842"/>
    </source>
</evidence>
<gene>
    <name evidence="8" type="primary">vapC</name>
    <name evidence="10" type="ORF">CU103_23610</name>
</gene>
<evidence type="ECO:0000256" key="5">
    <source>
        <dbReference type="ARBA" id="ARBA00022801"/>
    </source>
</evidence>
<comment type="caution">
    <text evidence="10">The sequence shown here is derived from an EMBL/GenBank/DDBJ whole genome shotgun (WGS) entry which is preliminary data.</text>
</comment>
<dbReference type="EC" id="3.1.-.-" evidence="8"/>
<evidence type="ECO:0000256" key="3">
    <source>
        <dbReference type="ARBA" id="ARBA00022722"/>
    </source>
</evidence>
<evidence type="ECO:0000313" key="11">
    <source>
        <dbReference type="Proteomes" id="UP000241764"/>
    </source>
</evidence>
<evidence type="ECO:0000256" key="1">
    <source>
        <dbReference type="ARBA" id="ARBA00001946"/>
    </source>
</evidence>
<dbReference type="InterPro" id="IPR029060">
    <property type="entry name" value="PIN-like_dom_sf"/>
</dbReference>
<keyword evidence="2 8" id="KW-1277">Toxin-antitoxin system</keyword>
<proteinExistence type="inferred from homology"/>
<dbReference type="PANTHER" id="PTHR33653">
    <property type="entry name" value="RIBONUCLEASE VAPC2"/>
    <property type="match status" value="1"/>
</dbReference>
<dbReference type="HAMAP" id="MF_00265">
    <property type="entry name" value="VapC_Nob1"/>
    <property type="match status" value="1"/>
</dbReference>
<dbReference type="RefSeq" id="WP_106666472.1">
    <property type="nucleotide sequence ID" value="NZ_PGGM01000013.1"/>
</dbReference>
<keyword evidence="4 8" id="KW-0479">Metal-binding</keyword>
<dbReference type="Proteomes" id="UP000241764">
    <property type="component" value="Unassembled WGS sequence"/>
</dbReference>
<dbReference type="GO" id="GO:0090729">
    <property type="term" value="F:toxin activity"/>
    <property type="evidence" value="ECO:0007669"/>
    <property type="project" value="UniProtKB-KW"/>
</dbReference>
<accession>A0A2P7B4G6</accession>
<comment type="cofactor">
    <cofactor evidence="1 8">
        <name>Mg(2+)</name>
        <dbReference type="ChEBI" id="CHEBI:18420"/>
    </cofactor>
</comment>
<dbReference type="InterPro" id="IPR002716">
    <property type="entry name" value="PIN_dom"/>
</dbReference>
<dbReference type="EMBL" id="PGGM01000013">
    <property type="protein sequence ID" value="PSH61353.1"/>
    <property type="molecule type" value="Genomic_DNA"/>
</dbReference>
<dbReference type="InterPro" id="IPR022907">
    <property type="entry name" value="VapC_family"/>
</dbReference>
<feature type="binding site" evidence="8">
    <location>
        <position position="7"/>
    </location>
    <ligand>
        <name>Mg(2+)</name>
        <dbReference type="ChEBI" id="CHEBI:18420"/>
    </ligand>
</feature>
<comment type="similarity">
    <text evidence="7 8">Belongs to the PINc/VapC protein family.</text>
</comment>
<evidence type="ECO:0000313" key="10">
    <source>
        <dbReference type="EMBL" id="PSH61353.1"/>
    </source>
</evidence>
<evidence type="ECO:0000256" key="4">
    <source>
        <dbReference type="ARBA" id="ARBA00022723"/>
    </source>
</evidence>
<dbReference type="GO" id="GO:0004540">
    <property type="term" value="F:RNA nuclease activity"/>
    <property type="evidence" value="ECO:0007669"/>
    <property type="project" value="InterPro"/>
</dbReference>
<keyword evidence="6 8" id="KW-0460">Magnesium</keyword>
<dbReference type="PANTHER" id="PTHR33653:SF1">
    <property type="entry name" value="RIBONUCLEASE VAPC2"/>
    <property type="match status" value="1"/>
</dbReference>
<name>A0A2P7B4G6_9HYPH</name>
<dbReference type="GO" id="GO:0000287">
    <property type="term" value="F:magnesium ion binding"/>
    <property type="evidence" value="ECO:0007669"/>
    <property type="project" value="UniProtKB-UniRule"/>
</dbReference>
<keyword evidence="5 8" id="KW-0378">Hydrolase</keyword>
<dbReference type="Pfam" id="PF01850">
    <property type="entry name" value="PIN"/>
    <property type="match status" value="1"/>
</dbReference>
<protein>
    <recommendedName>
        <fullName evidence="8">Ribonuclease VapC</fullName>
        <shortName evidence="8">RNase VapC</shortName>
        <ecNumber evidence="8">3.1.-.-</ecNumber>
    </recommendedName>
    <alternativeName>
        <fullName evidence="8">Toxin VapC</fullName>
    </alternativeName>
</protein>
<sequence>MMRYVLDTNAVIQLVSRKSDGLVRLILEKREGEIGIPSVVAHELYFGVYKSQKISFNLEALRLLLLDFPILEFDQEDARVSGELRSTLAQAGQPIGPYDVLIAGQAKARDLILITNNVREFQRVEGLKVEDWTI</sequence>
<dbReference type="CDD" id="cd18745">
    <property type="entry name" value="PIN_VapC4-5_FitB-like"/>
    <property type="match status" value="1"/>
</dbReference>
<comment type="function">
    <text evidence="8">Toxic component of a toxin-antitoxin (TA) system. An RNase.</text>
</comment>
<feature type="binding site" evidence="8">
    <location>
        <position position="99"/>
    </location>
    <ligand>
        <name>Mg(2+)</name>
        <dbReference type="ChEBI" id="CHEBI:18420"/>
    </ligand>
</feature>
<reference evidence="11" key="1">
    <citation type="submission" date="2017-11" db="EMBL/GenBank/DDBJ databases">
        <authorList>
            <person name="Kuznetsova I."/>
            <person name="Sazanova A."/>
            <person name="Chirak E."/>
            <person name="Safronova V."/>
            <person name="Willems A."/>
        </authorList>
    </citation>
    <scope>NUCLEOTIDE SEQUENCE [LARGE SCALE GENOMIC DNA]</scope>
    <source>
        <strain evidence="11">CCBAU 03422</strain>
    </source>
</reference>
<dbReference type="GO" id="GO:0016787">
    <property type="term" value="F:hydrolase activity"/>
    <property type="evidence" value="ECO:0007669"/>
    <property type="project" value="UniProtKB-KW"/>
</dbReference>